<dbReference type="STRING" id="2018661.A0A2A2LYW7"/>
<organism evidence="1 2">
    <name type="scientific">Diploscapter pachys</name>
    <dbReference type="NCBI Taxonomy" id="2018661"/>
    <lineage>
        <taxon>Eukaryota</taxon>
        <taxon>Metazoa</taxon>
        <taxon>Ecdysozoa</taxon>
        <taxon>Nematoda</taxon>
        <taxon>Chromadorea</taxon>
        <taxon>Rhabditida</taxon>
        <taxon>Rhabditina</taxon>
        <taxon>Rhabditomorpha</taxon>
        <taxon>Rhabditoidea</taxon>
        <taxon>Rhabditidae</taxon>
        <taxon>Diploscapter</taxon>
    </lineage>
</organism>
<evidence type="ECO:0008006" key="3">
    <source>
        <dbReference type="Google" id="ProtNLM"/>
    </source>
</evidence>
<gene>
    <name evidence="1" type="ORF">WR25_04455</name>
</gene>
<comment type="caution">
    <text evidence="1">The sequence shown here is derived from an EMBL/GenBank/DDBJ whole genome shotgun (WGS) entry which is preliminary data.</text>
</comment>
<dbReference type="OrthoDB" id="5950457at2759"/>
<proteinExistence type="predicted"/>
<protein>
    <recommendedName>
        <fullName evidence="3">MACPF domain-containing protein</fullName>
    </recommendedName>
</protein>
<dbReference type="AlphaFoldDB" id="A0A2A2LYW7"/>
<evidence type="ECO:0000313" key="2">
    <source>
        <dbReference type="Proteomes" id="UP000218231"/>
    </source>
</evidence>
<accession>A0A2A2LYW7</accession>
<dbReference type="Proteomes" id="UP000218231">
    <property type="component" value="Unassembled WGS sequence"/>
</dbReference>
<reference evidence="1 2" key="1">
    <citation type="journal article" date="2017" name="Curr. Biol.">
        <title>Genome architecture and evolution of a unichromosomal asexual nematode.</title>
        <authorList>
            <person name="Fradin H."/>
            <person name="Zegar C."/>
            <person name="Gutwein M."/>
            <person name="Lucas J."/>
            <person name="Kovtun M."/>
            <person name="Corcoran D."/>
            <person name="Baugh L.R."/>
            <person name="Kiontke K."/>
            <person name="Gunsalus K."/>
            <person name="Fitch D.H."/>
            <person name="Piano F."/>
        </authorList>
    </citation>
    <scope>NUCLEOTIDE SEQUENCE [LARGE SCALE GENOMIC DNA]</scope>
    <source>
        <strain evidence="1">PF1309</strain>
    </source>
</reference>
<keyword evidence="2" id="KW-1185">Reference proteome</keyword>
<dbReference type="EMBL" id="LIAE01006320">
    <property type="protein sequence ID" value="PAV91390.1"/>
    <property type="molecule type" value="Genomic_DNA"/>
</dbReference>
<evidence type="ECO:0000313" key="1">
    <source>
        <dbReference type="EMBL" id="PAV91390.1"/>
    </source>
</evidence>
<sequence length="258" mass="28868">MHMAVCWHEIGVYGSQTTAIAQVTTTSTSATKTEDQESVARCNSAIKINVNQWIKEATTFDIGFGLDGLTDKPTSQLMLYDYSGCWTTNDGLELLPKGVAVRPVREQSSRYTHTKIGDYEDLLASNHLTMAVDANIPFSFIAKIGGSFSADVLYVRQRMVQKQTNMDILKVKEVTRELIFTGKKYKLLPSVQNQLDEIKEALFLNDTTLSKILMDLFIADYGTHFITGVEVCVCVIVWREVMFVYLLVVLPGCPSKDN</sequence>
<name>A0A2A2LYW7_9BILA</name>